<dbReference type="PANTHER" id="PTHR46558:SF12">
    <property type="entry name" value="DNA-BINDING PROTEIN"/>
    <property type="match status" value="1"/>
</dbReference>
<dbReference type="SUPFAM" id="SSF47413">
    <property type="entry name" value="lambda repressor-like DNA-binding domains"/>
    <property type="match status" value="1"/>
</dbReference>
<keyword evidence="1" id="KW-0238">DNA-binding</keyword>
<dbReference type="SMART" id="SM00530">
    <property type="entry name" value="HTH_XRE"/>
    <property type="match status" value="1"/>
</dbReference>
<reference evidence="5" key="3">
    <citation type="submission" date="2021-11" db="EMBL/GenBank/DDBJ databases">
        <title>Isoprene-degrading acetogen.</title>
        <authorList>
            <person name="Yang Y."/>
            <person name="Jin H."/>
            <person name="Yan J."/>
        </authorList>
    </citation>
    <scope>NUCLEOTIDE SEQUENCE</scope>
    <source>
        <strain evidence="5">Berkeley</strain>
    </source>
</reference>
<dbReference type="Gene3D" id="1.10.260.40">
    <property type="entry name" value="lambda repressor-like DNA-binding domains"/>
    <property type="match status" value="1"/>
</dbReference>
<dbReference type="Proteomes" id="UP000176244">
    <property type="component" value="Unassembled WGS sequence"/>
</dbReference>
<dbReference type="CDD" id="cd00093">
    <property type="entry name" value="HTH_XRE"/>
    <property type="match status" value="1"/>
</dbReference>
<proteinExistence type="predicted"/>
<dbReference type="InterPro" id="IPR001387">
    <property type="entry name" value="Cro/C1-type_HTH"/>
</dbReference>
<dbReference type="RefSeq" id="WP_070369411.1">
    <property type="nucleotide sequence ID" value="NZ_JBCFAW010000001.1"/>
</dbReference>
<dbReference type="EMBL" id="CP087994">
    <property type="protein sequence ID" value="UYO61373.1"/>
    <property type="molecule type" value="Genomic_DNA"/>
</dbReference>
<feature type="domain" description="HTH cro/C1-type" evidence="2">
    <location>
        <begin position="7"/>
        <end position="61"/>
    </location>
</feature>
<evidence type="ECO:0000313" key="3">
    <source>
        <dbReference type="EMBL" id="OFV72408.1"/>
    </source>
</evidence>
<reference evidence="4 7" key="2">
    <citation type="submission" date="2019-08" db="EMBL/GenBank/DDBJ databases">
        <title>Isolation and enrichment of carboxydotrophic bacteria from anaerobic sludge for the production of bio-based chemicals from syngas.</title>
        <authorList>
            <person name="Antares A.L."/>
            <person name="Moreira J."/>
            <person name="Diender M."/>
            <person name="Parshina S.N."/>
            <person name="Stams A.J.M."/>
            <person name="Alves M."/>
            <person name="Alves J.I."/>
            <person name="Sousa D.Z."/>
        </authorList>
    </citation>
    <scope>NUCLEOTIDE SEQUENCE [LARGE SCALE GENOMIC DNA]</scope>
    <source>
        <strain evidence="4 7">JM</strain>
    </source>
</reference>
<reference evidence="3 6" key="1">
    <citation type="submission" date="2015-09" db="EMBL/GenBank/DDBJ databases">
        <title>Genome sequence of Acetobacterium wieringae DSM 1911.</title>
        <authorList>
            <person name="Poehlein A."/>
            <person name="Bengelsdorf F.R."/>
            <person name="Schiel-Bengelsdorf B."/>
            <person name="Duerre P."/>
            <person name="Daniel R."/>
        </authorList>
    </citation>
    <scope>NUCLEOTIDE SEQUENCE [LARGE SCALE GENOMIC DNA]</scope>
    <source>
        <strain evidence="3 6">DSM 1911</strain>
    </source>
</reference>
<dbReference type="EMBL" id="LKEU01000009">
    <property type="protein sequence ID" value="OFV72408.1"/>
    <property type="molecule type" value="Genomic_DNA"/>
</dbReference>
<accession>A0A1F2PM00</accession>
<dbReference type="Proteomes" id="UP000322619">
    <property type="component" value="Unassembled WGS sequence"/>
</dbReference>
<dbReference type="InterPro" id="IPR010982">
    <property type="entry name" value="Lambda_DNA-bd_dom_sf"/>
</dbReference>
<evidence type="ECO:0000313" key="5">
    <source>
        <dbReference type="EMBL" id="UYO61373.1"/>
    </source>
</evidence>
<gene>
    <name evidence="3" type="ORF">ACWI_00100</name>
    <name evidence="4" type="ORF">FXB42_01855</name>
    <name evidence="5" type="ORF">LNN31_11315</name>
</gene>
<keyword evidence="8" id="KW-1185">Reference proteome</keyword>
<evidence type="ECO:0000313" key="4">
    <source>
        <dbReference type="EMBL" id="TYC88556.1"/>
    </source>
</evidence>
<dbReference type="Pfam" id="PF01381">
    <property type="entry name" value="HTH_3"/>
    <property type="match status" value="1"/>
</dbReference>
<evidence type="ECO:0000313" key="6">
    <source>
        <dbReference type="Proteomes" id="UP000176244"/>
    </source>
</evidence>
<organism evidence="3 6">
    <name type="scientific">Acetobacterium wieringae</name>
    <dbReference type="NCBI Taxonomy" id="52694"/>
    <lineage>
        <taxon>Bacteria</taxon>
        <taxon>Bacillati</taxon>
        <taxon>Bacillota</taxon>
        <taxon>Clostridia</taxon>
        <taxon>Eubacteriales</taxon>
        <taxon>Eubacteriaceae</taxon>
        <taxon>Acetobacterium</taxon>
    </lineage>
</organism>
<dbReference type="OrthoDB" id="9808239at2"/>
<dbReference type="PANTHER" id="PTHR46558">
    <property type="entry name" value="TRACRIPTIONAL REGULATORY PROTEIN-RELATED-RELATED"/>
    <property type="match status" value="1"/>
</dbReference>
<dbReference type="Proteomes" id="UP001163550">
    <property type="component" value="Chromosome"/>
</dbReference>
<protein>
    <submittedName>
        <fullName evidence="3">Helix-turn-helix protein</fullName>
    </submittedName>
    <submittedName>
        <fullName evidence="4">Helix-turn-helix transcriptional regulator</fullName>
    </submittedName>
</protein>
<dbReference type="EMBL" id="VSLA01000002">
    <property type="protein sequence ID" value="TYC88556.1"/>
    <property type="molecule type" value="Genomic_DNA"/>
</dbReference>
<dbReference type="GO" id="GO:0003677">
    <property type="term" value="F:DNA binding"/>
    <property type="evidence" value="ECO:0007669"/>
    <property type="project" value="UniProtKB-KW"/>
</dbReference>
<name>A0A1F2PM00_9FIRM</name>
<dbReference type="PROSITE" id="PS50943">
    <property type="entry name" value="HTH_CROC1"/>
    <property type="match status" value="1"/>
</dbReference>
<evidence type="ECO:0000313" key="8">
    <source>
        <dbReference type="Proteomes" id="UP001163550"/>
    </source>
</evidence>
<dbReference type="STRING" id="52694.ACWI_00100"/>
<dbReference type="AlphaFoldDB" id="A0A1F2PM00"/>
<evidence type="ECO:0000256" key="1">
    <source>
        <dbReference type="ARBA" id="ARBA00023125"/>
    </source>
</evidence>
<sequence>MGLKNRLKEYRARDNLNQSDLGKMVGTSRQTISLIERGDYSPSVILALRIAKVFGTTVEELFLYEEE</sequence>
<evidence type="ECO:0000313" key="7">
    <source>
        <dbReference type="Proteomes" id="UP000322619"/>
    </source>
</evidence>
<evidence type="ECO:0000259" key="2">
    <source>
        <dbReference type="PROSITE" id="PS50943"/>
    </source>
</evidence>